<keyword evidence="7 9" id="KW-0408">Iron</keyword>
<keyword evidence="6 9" id="KW-0249">Electron transport</keyword>
<keyword evidence="8 9" id="KW-0411">Iron-sulfur</keyword>
<evidence type="ECO:0000313" key="12">
    <source>
        <dbReference type="EMBL" id="WJW66329.1"/>
    </source>
</evidence>
<reference evidence="11 13" key="1">
    <citation type="submission" date="2020-06" db="EMBL/GenBank/DDBJ databases">
        <title>Anoxygenic phototrophic Chloroflexota member uses a Type I reaction center.</title>
        <authorList>
            <person name="Tsuji J.M."/>
            <person name="Shaw N.A."/>
            <person name="Nagashima S."/>
            <person name="Venkiteswaran J."/>
            <person name="Schiff S.L."/>
            <person name="Hanada S."/>
            <person name="Tank M."/>
            <person name="Neufeld J.D."/>
        </authorList>
    </citation>
    <scope>NUCLEOTIDE SEQUENCE [LARGE SCALE GENOMIC DNA]</scope>
    <source>
        <strain evidence="11">L227-S17</strain>
    </source>
</reference>
<dbReference type="Pfam" id="PF00037">
    <property type="entry name" value="Fer4"/>
    <property type="match status" value="1"/>
</dbReference>
<protein>
    <recommendedName>
        <fullName evidence="9">Ferredoxin</fullName>
    </recommendedName>
</protein>
<comment type="cofactor">
    <cofactor evidence="2 9">
        <name>[4Fe-4S] cluster</name>
        <dbReference type="ChEBI" id="CHEBI:49883"/>
    </cofactor>
</comment>
<dbReference type="PANTHER" id="PTHR42859:SF2">
    <property type="entry name" value="FERREDOXIN"/>
    <property type="match status" value="1"/>
</dbReference>
<name>A0A8T7LR22_9CHLR</name>
<evidence type="ECO:0000256" key="7">
    <source>
        <dbReference type="ARBA" id="ARBA00023004"/>
    </source>
</evidence>
<sequence length="101" mass="11571">MAYVITQACLDVKERACVSVCPVDCIYEGDESDRMLFIHPEQCINCGACEMECPHFAIYSEEDVPEKLRAFVTIQRLFFEEPAKAREELNRLYPRSSCGVL</sequence>
<evidence type="ECO:0000313" key="13">
    <source>
        <dbReference type="Proteomes" id="UP000521676"/>
    </source>
</evidence>
<dbReference type="PROSITE" id="PS00198">
    <property type="entry name" value="4FE4S_FER_1"/>
    <property type="match status" value="1"/>
</dbReference>
<evidence type="ECO:0000256" key="6">
    <source>
        <dbReference type="ARBA" id="ARBA00022982"/>
    </source>
</evidence>
<accession>A0A8T7LR22</accession>
<evidence type="ECO:0000256" key="8">
    <source>
        <dbReference type="ARBA" id="ARBA00023014"/>
    </source>
</evidence>
<comment type="function">
    <text evidence="9">Ferredoxins are iron-sulfur proteins that transfer electrons in a wide variety of metabolic reactions.</text>
</comment>
<keyword evidence="4 9" id="KW-0004">4Fe-4S</keyword>
<dbReference type="SUPFAM" id="SSF54862">
    <property type="entry name" value="4Fe-4S ferredoxins"/>
    <property type="match status" value="1"/>
</dbReference>
<dbReference type="Proteomes" id="UP001431572">
    <property type="component" value="Chromosome 1"/>
</dbReference>
<evidence type="ECO:0000313" key="14">
    <source>
        <dbReference type="Proteomes" id="UP001431572"/>
    </source>
</evidence>
<organism evidence="11 13">
    <name type="scientific">Candidatus Chlorohelix allophototropha</name>
    <dbReference type="NCBI Taxonomy" id="3003348"/>
    <lineage>
        <taxon>Bacteria</taxon>
        <taxon>Bacillati</taxon>
        <taxon>Chloroflexota</taxon>
        <taxon>Chloroflexia</taxon>
        <taxon>Candidatus Chloroheliales</taxon>
        <taxon>Candidatus Chloroheliaceae</taxon>
        <taxon>Candidatus Chlorohelix</taxon>
    </lineage>
</organism>
<dbReference type="GO" id="GO:0051539">
    <property type="term" value="F:4 iron, 4 sulfur cluster binding"/>
    <property type="evidence" value="ECO:0007669"/>
    <property type="project" value="UniProtKB-UniRule"/>
</dbReference>
<evidence type="ECO:0000256" key="5">
    <source>
        <dbReference type="ARBA" id="ARBA00022723"/>
    </source>
</evidence>
<evidence type="ECO:0000256" key="4">
    <source>
        <dbReference type="ARBA" id="ARBA00022485"/>
    </source>
</evidence>
<dbReference type="Proteomes" id="UP000521676">
    <property type="component" value="Unassembled WGS sequence"/>
</dbReference>
<dbReference type="PRINTS" id="PR00354">
    <property type="entry name" value="7FE8SFRDOXIN"/>
</dbReference>
<dbReference type="InterPro" id="IPR017900">
    <property type="entry name" value="4Fe4S_Fe_S_CS"/>
</dbReference>
<dbReference type="InterPro" id="IPR000813">
    <property type="entry name" value="7Fe_ferredoxin"/>
</dbReference>
<dbReference type="GO" id="GO:0046872">
    <property type="term" value="F:metal ion binding"/>
    <property type="evidence" value="ECO:0007669"/>
    <property type="project" value="UniProtKB-UniRule"/>
</dbReference>
<dbReference type="RefSeq" id="WP_341468213.1">
    <property type="nucleotide sequence ID" value="NZ_CP128399.1"/>
</dbReference>
<evidence type="ECO:0000256" key="2">
    <source>
        <dbReference type="ARBA" id="ARBA00001966"/>
    </source>
</evidence>
<keyword evidence="14" id="KW-1185">Reference proteome</keyword>
<evidence type="ECO:0000256" key="1">
    <source>
        <dbReference type="ARBA" id="ARBA00001927"/>
    </source>
</evidence>
<proteinExistence type="predicted"/>
<dbReference type="AlphaFoldDB" id="A0A8T7LR22"/>
<evidence type="ECO:0000313" key="11">
    <source>
        <dbReference type="EMBL" id="NWJ44438.1"/>
    </source>
</evidence>
<dbReference type="InterPro" id="IPR050294">
    <property type="entry name" value="RnfB_subfamily"/>
</dbReference>
<dbReference type="EMBL" id="CP128399">
    <property type="protein sequence ID" value="WJW66329.1"/>
    <property type="molecule type" value="Genomic_DNA"/>
</dbReference>
<keyword evidence="3 9" id="KW-0813">Transport</keyword>
<keyword evidence="5 9" id="KW-0479">Metal-binding</keyword>
<dbReference type="PANTHER" id="PTHR42859">
    <property type="entry name" value="OXIDOREDUCTASE"/>
    <property type="match status" value="1"/>
</dbReference>
<gene>
    <name evidence="11" type="ORF">HXX08_01025</name>
    <name evidence="12" type="ORF">OZ401_002125</name>
</gene>
<dbReference type="GO" id="GO:0009055">
    <property type="term" value="F:electron transfer activity"/>
    <property type="evidence" value="ECO:0007669"/>
    <property type="project" value="UniProtKB-UniRule"/>
</dbReference>
<comment type="cofactor">
    <cofactor evidence="1">
        <name>[3Fe-4S] cluster</name>
        <dbReference type="ChEBI" id="CHEBI:21137"/>
    </cofactor>
</comment>
<dbReference type="PROSITE" id="PS51379">
    <property type="entry name" value="4FE4S_FER_2"/>
    <property type="match status" value="1"/>
</dbReference>
<evidence type="ECO:0000256" key="9">
    <source>
        <dbReference type="RuleBase" id="RU365098"/>
    </source>
</evidence>
<evidence type="ECO:0000256" key="3">
    <source>
        <dbReference type="ARBA" id="ARBA00022448"/>
    </source>
</evidence>
<reference evidence="12" key="2">
    <citation type="journal article" date="2024" name="Nature">
        <title>Anoxygenic phototroph of the Chloroflexota uses a type I reaction centre.</title>
        <authorList>
            <person name="Tsuji J.M."/>
            <person name="Shaw N.A."/>
            <person name="Nagashima S."/>
            <person name="Venkiteswaran J.J."/>
            <person name="Schiff S.L."/>
            <person name="Watanabe T."/>
            <person name="Fukui M."/>
            <person name="Hanada S."/>
            <person name="Tank M."/>
            <person name="Neufeld J.D."/>
        </authorList>
    </citation>
    <scope>NUCLEOTIDE SEQUENCE</scope>
    <source>
        <strain evidence="12">L227-S17</strain>
    </source>
</reference>
<dbReference type="InterPro" id="IPR017896">
    <property type="entry name" value="4Fe4S_Fe-S-bd"/>
</dbReference>
<feature type="domain" description="4Fe-4S ferredoxin-type" evidence="10">
    <location>
        <begin position="34"/>
        <end position="63"/>
    </location>
</feature>
<evidence type="ECO:0000259" key="10">
    <source>
        <dbReference type="PROSITE" id="PS51379"/>
    </source>
</evidence>
<dbReference type="EMBL" id="JACATZ010000001">
    <property type="protein sequence ID" value="NWJ44438.1"/>
    <property type="molecule type" value="Genomic_DNA"/>
</dbReference>
<dbReference type="Gene3D" id="3.30.70.20">
    <property type="match status" value="1"/>
</dbReference>